<dbReference type="HOGENOM" id="CLU_1983772_0_0_1"/>
<dbReference type="KEGG" id="dpx:DAPPUDRAFT_238879"/>
<dbReference type="AlphaFoldDB" id="E9G7N7"/>
<keyword evidence="2" id="KW-1185">Reference proteome</keyword>
<gene>
    <name evidence="1" type="ORF">DAPPUDRAFT_238879</name>
</gene>
<protein>
    <submittedName>
        <fullName evidence="1">Uncharacterized protein</fullName>
    </submittedName>
</protein>
<dbReference type="EMBL" id="GL732534">
    <property type="protein sequence ID" value="EFX84507.1"/>
    <property type="molecule type" value="Genomic_DNA"/>
</dbReference>
<evidence type="ECO:0000313" key="1">
    <source>
        <dbReference type="EMBL" id="EFX84507.1"/>
    </source>
</evidence>
<evidence type="ECO:0000313" key="2">
    <source>
        <dbReference type="Proteomes" id="UP000000305"/>
    </source>
</evidence>
<dbReference type="InParanoid" id="E9G7N7"/>
<proteinExistence type="predicted"/>
<name>E9G7N7_DAPPU</name>
<accession>E9G7N7</accession>
<dbReference type="Proteomes" id="UP000000305">
    <property type="component" value="Unassembled WGS sequence"/>
</dbReference>
<sequence>MVVPRDISEQRLDYVHCDMDGNQMFGYPMDIQEMGCATWEGSVVAAREVTVRTQRAAKGLFPSNSRFYTSILELQSFEVQSSSIVYPINVYIQLVTYRSKVEILHAVDRLCELILPAKGSLCDPDR</sequence>
<organism evidence="1 2">
    <name type="scientific">Daphnia pulex</name>
    <name type="common">Water flea</name>
    <dbReference type="NCBI Taxonomy" id="6669"/>
    <lineage>
        <taxon>Eukaryota</taxon>
        <taxon>Metazoa</taxon>
        <taxon>Ecdysozoa</taxon>
        <taxon>Arthropoda</taxon>
        <taxon>Crustacea</taxon>
        <taxon>Branchiopoda</taxon>
        <taxon>Diplostraca</taxon>
        <taxon>Cladocera</taxon>
        <taxon>Anomopoda</taxon>
        <taxon>Daphniidae</taxon>
        <taxon>Daphnia</taxon>
    </lineage>
</organism>
<reference evidence="1 2" key="1">
    <citation type="journal article" date="2011" name="Science">
        <title>The ecoresponsive genome of Daphnia pulex.</title>
        <authorList>
            <person name="Colbourne J.K."/>
            <person name="Pfrender M.E."/>
            <person name="Gilbert D."/>
            <person name="Thomas W.K."/>
            <person name="Tucker A."/>
            <person name="Oakley T.H."/>
            <person name="Tokishita S."/>
            <person name="Aerts A."/>
            <person name="Arnold G.J."/>
            <person name="Basu M.K."/>
            <person name="Bauer D.J."/>
            <person name="Caceres C.E."/>
            <person name="Carmel L."/>
            <person name="Casola C."/>
            <person name="Choi J.H."/>
            <person name="Detter J.C."/>
            <person name="Dong Q."/>
            <person name="Dusheyko S."/>
            <person name="Eads B.D."/>
            <person name="Frohlich T."/>
            <person name="Geiler-Samerotte K.A."/>
            <person name="Gerlach D."/>
            <person name="Hatcher P."/>
            <person name="Jogdeo S."/>
            <person name="Krijgsveld J."/>
            <person name="Kriventseva E.V."/>
            <person name="Kultz D."/>
            <person name="Laforsch C."/>
            <person name="Lindquist E."/>
            <person name="Lopez J."/>
            <person name="Manak J.R."/>
            <person name="Muller J."/>
            <person name="Pangilinan J."/>
            <person name="Patwardhan R.P."/>
            <person name="Pitluck S."/>
            <person name="Pritham E.J."/>
            <person name="Rechtsteiner A."/>
            <person name="Rho M."/>
            <person name="Rogozin I.B."/>
            <person name="Sakarya O."/>
            <person name="Salamov A."/>
            <person name="Schaack S."/>
            <person name="Shapiro H."/>
            <person name="Shiga Y."/>
            <person name="Skalitzky C."/>
            <person name="Smith Z."/>
            <person name="Souvorov A."/>
            <person name="Sung W."/>
            <person name="Tang Z."/>
            <person name="Tsuchiya D."/>
            <person name="Tu H."/>
            <person name="Vos H."/>
            <person name="Wang M."/>
            <person name="Wolf Y.I."/>
            <person name="Yamagata H."/>
            <person name="Yamada T."/>
            <person name="Ye Y."/>
            <person name="Shaw J.R."/>
            <person name="Andrews J."/>
            <person name="Crease T.J."/>
            <person name="Tang H."/>
            <person name="Lucas S.M."/>
            <person name="Robertson H.M."/>
            <person name="Bork P."/>
            <person name="Koonin E.V."/>
            <person name="Zdobnov E.M."/>
            <person name="Grigoriev I.V."/>
            <person name="Lynch M."/>
            <person name="Boore J.L."/>
        </authorList>
    </citation>
    <scope>NUCLEOTIDE SEQUENCE [LARGE SCALE GENOMIC DNA]</scope>
</reference>